<reference evidence="1" key="2">
    <citation type="journal article" date="2015" name="Data Brief">
        <title>Shoot transcriptome of the giant reed, Arundo donax.</title>
        <authorList>
            <person name="Barrero R.A."/>
            <person name="Guerrero F.D."/>
            <person name="Moolhuijzen P."/>
            <person name="Goolsby J.A."/>
            <person name="Tidwell J."/>
            <person name="Bellgard S.E."/>
            <person name="Bellgard M.I."/>
        </authorList>
    </citation>
    <scope>NUCLEOTIDE SEQUENCE</scope>
    <source>
        <tissue evidence="1">Shoot tissue taken approximately 20 cm above the soil surface</tissue>
    </source>
</reference>
<organism evidence="1">
    <name type="scientific">Arundo donax</name>
    <name type="common">Giant reed</name>
    <name type="synonym">Donax arundinaceus</name>
    <dbReference type="NCBI Taxonomy" id="35708"/>
    <lineage>
        <taxon>Eukaryota</taxon>
        <taxon>Viridiplantae</taxon>
        <taxon>Streptophyta</taxon>
        <taxon>Embryophyta</taxon>
        <taxon>Tracheophyta</taxon>
        <taxon>Spermatophyta</taxon>
        <taxon>Magnoliopsida</taxon>
        <taxon>Liliopsida</taxon>
        <taxon>Poales</taxon>
        <taxon>Poaceae</taxon>
        <taxon>PACMAD clade</taxon>
        <taxon>Arundinoideae</taxon>
        <taxon>Arundineae</taxon>
        <taxon>Arundo</taxon>
    </lineage>
</organism>
<sequence length="42" mass="4916">MHLPAKEAMAKQGDERLVMKTYKILMRHTETKTKTNDCCSEF</sequence>
<protein>
    <submittedName>
        <fullName evidence="1">Uncharacterized protein</fullName>
    </submittedName>
</protein>
<name>A0A0A9NKU3_ARUDO</name>
<accession>A0A0A9NKU3</accession>
<dbReference type="EMBL" id="GBRH01261041">
    <property type="protein sequence ID" value="JAD36854.1"/>
    <property type="molecule type" value="Transcribed_RNA"/>
</dbReference>
<evidence type="ECO:0000313" key="1">
    <source>
        <dbReference type="EMBL" id="JAD36854.1"/>
    </source>
</evidence>
<dbReference type="AlphaFoldDB" id="A0A0A9NKU3"/>
<proteinExistence type="predicted"/>
<reference evidence="1" key="1">
    <citation type="submission" date="2014-09" db="EMBL/GenBank/DDBJ databases">
        <authorList>
            <person name="Magalhaes I.L.F."/>
            <person name="Oliveira U."/>
            <person name="Santos F.R."/>
            <person name="Vidigal T.H.D.A."/>
            <person name="Brescovit A.D."/>
            <person name="Santos A.J."/>
        </authorList>
    </citation>
    <scope>NUCLEOTIDE SEQUENCE</scope>
    <source>
        <tissue evidence="1">Shoot tissue taken approximately 20 cm above the soil surface</tissue>
    </source>
</reference>